<gene>
    <name evidence="2" type="ORF">ACFSNB_11810</name>
</gene>
<accession>A0ABW5CDN6</accession>
<evidence type="ECO:0000259" key="1">
    <source>
        <dbReference type="PROSITE" id="PS51464"/>
    </source>
</evidence>
<evidence type="ECO:0000313" key="2">
    <source>
        <dbReference type="EMBL" id="MFD2234492.1"/>
    </source>
</evidence>
<dbReference type="CDD" id="cd05006">
    <property type="entry name" value="SIS_GmhA"/>
    <property type="match status" value="1"/>
</dbReference>
<dbReference type="RefSeq" id="WP_377316755.1">
    <property type="nucleotide sequence ID" value="NZ_JBHUIY010000022.1"/>
</dbReference>
<dbReference type="Proteomes" id="UP001597296">
    <property type="component" value="Unassembled WGS sequence"/>
</dbReference>
<proteinExistence type="predicted"/>
<comment type="caution">
    <text evidence="2">The sequence shown here is derived from an EMBL/GenBank/DDBJ whole genome shotgun (WGS) entry which is preliminary data.</text>
</comment>
<feature type="domain" description="SIS" evidence="1">
    <location>
        <begin position="19"/>
        <end position="200"/>
    </location>
</feature>
<dbReference type="PROSITE" id="PS51464">
    <property type="entry name" value="SIS"/>
    <property type="match status" value="1"/>
</dbReference>
<dbReference type="EMBL" id="JBHUIY010000022">
    <property type="protein sequence ID" value="MFD2234492.1"/>
    <property type="molecule type" value="Genomic_DNA"/>
</dbReference>
<dbReference type="InterPro" id="IPR001347">
    <property type="entry name" value="SIS_dom"/>
</dbReference>
<dbReference type="SUPFAM" id="SSF53697">
    <property type="entry name" value="SIS domain"/>
    <property type="match status" value="1"/>
</dbReference>
<keyword evidence="3" id="KW-1185">Reference proteome</keyword>
<dbReference type="Pfam" id="PF13580">
    <property type="entry name" value="SIS_2"/>
    <property type="match status" value="2"/>
</dbReference>
<dbReference type="InterPro" id="IPR035461">
    <property type="entry name" value="GmhA/DiaA"/>
</dbReference>
<dbReference type="PANTHER" id="PTHR30390">
    <property type="entry name" value="SEDOHEPTULOSE 7-PHOSPHATE ISOMERASE / DNAA INITIATOR-ASSOCIATING FACTOR FOR REPLICATION INITIATION"/>
    <property type="match status" value="1"/>
</dbReference>
<dbReference type="InterPro" id="IPR046348">
    <property type="entry name" value="SIS_dom_sf"/>
</dbReference>
<sequence length="200" mass="20241">MTDSLAPCRAAIDAAFVLLRDAVAAGGKILTCGNGGSAADAEHIVGELMKGFHLKRPLTAEEVAALAAVSPQEGPRIAAGLQRPIAAISLVSQTALITAIANDNDADLIFAQQVLGLGRPGDVLVALSTSGNSRNVIAAAQVARAFGLKVVALTGAGGGALAPLADVAIRVPATQVPAIQELHLPVYHELCARLEQACFG</sequence>
<reference evidence="3" key="1">
    <citation type="journal article" date="2019" name="Int. J. Syst. Evol. Microbiol.">
        <title>The Global Catalogue of Microorganisms (GCM) 10K type strain sequencing project: providing services to taxonomists for standard genome sequencing and annotation.</title>
        <authorList>
            <consortium name="The Broad Institute Genomics Platform"/>
            <consortium name="The Broad Institute Genome Sequencing Center for Infectious Disease"/>
            <person name="Wu L."/>
            <person name="Ma J."/>
        </authorList>
    </citation>
    <scope>NUCLEOTIDE SEQUENCE [LARGE SCALE GENOMIC DNA]</scope>
    <source>
        <strain evidence="3">KCTC 15012</strain>
    </source>
</reference>
<evidence type="ECO:0000313" key="3">
    <source>
        <dbReference type="Proteomes" id="UP001597296"/>
    </source>
</evidence>
<dbReference type="PANTHER" id="PTHR30390:SF6">
    <property type="entry name" value="DNAA INITIATOR-ASSOCIATING PROTEIN DIAA"/>
    <property type="match status" value="1"/>
</dbReference>
<dbReference type="Gene3D" id="3.40.50.10490">
    <property type="entry name" value="Glucose-6-phosphate isomerase like protein, domain 1"/>
    <property type="match status" value="1"/>
</dbReference>
<protein>
    <submittedName>
        <fullName evidence="2">SIS domain-containing protein</fullName>
    </submittedName>
</protein>
<dbReference type="InterPro" id="IPR050099">
    <property type="entry name" value="SIS_GmhA/DiaA_subfam"/>
</dbReference>
<organism evidence="2 3">
    <name type="scientific">Phaeospirillum tilakii</name>
    <dbReference type="NCBI Taxonomy" id="741673"/>
    <lineage>
        <taxon>Bacteria</taxon>
        <taxon>Pseudomonadati</taxon>
        <taxon>Pseudomonadota</taxon>
        <taxon>Alphaproteobacteria</taxon>
        <taxon>Rhodospirillales</taxon>
        <taxon>Rhodospirillaceae</taxon>
        <taxon>Phaeospirillum</taxon>
    </lineage>
</organism>
<name>A0ABW5CDN6_9PROT</name>